<organism evidence="1 2">
    <name type="scientific">Ciona intestinalis</name>
    <name type="common">Transparent sea squirt</name>
    <name type="synonym">Ascidia intestinalis</name>
    <dbReference type="NCBI Taxonomy" id="7719"/>
    <lineage>
        <taxon>Eukaryota</taxon>
        <taxon>Metazoa</taxon>
        <taxon>Chordata</taxon>
        <taxon>Tunicata</taxon>
        <taxon>Ascidiacea</taxon>
        <taxon>Phlebobranchia</taxon>
        <taxon>Cionidae</taxon>
        <taxon>Ciona</taxon>
    </lineage>
</organism>
<dbReference type="OMA" id="HRESVAF"/>
<dbReference type="Ensembl" id="ENSCINT00000032978.1">
    <property type="protein sequence ID" value="ENSCINP00000031335.1"/>
    <property type="gene ID" value="ENSCING00000023618.1"/>
</dbReference>
<protein>
    <submittedName>
        <fullName evidence="1">Uncharacterized LOC100185489</fullName>
    </submittedName>
</protein>
<sequence length="306" mass="34143">MLGKYYMTIFCFVVQVHSQRCRNALLNTVSEIVTTSNKVTFDKTTNELDLLVTVQWNATIPSGLELDGYLFHMGENTFLSSLPPYQHCNPRKTAAWVRSVNDSACVAHPHASCVTRNVSTGVVECLCNISTCALTLNELTSRCTGIRQFVLNRNFISASSATRSLTFKVEFMKSYKFSLLPYHRESVAFRFTGLTDIEAITQCVELVRRDLPELSQIQGEELCCGAGIAQRVPRDVTVGRFTPTILHGDVINLSVEISWRPPVTQQNLLGIEIFVFPANSMLQQPNKTDIAEFNVVRNGSSCDDNS</sequence>
<reference evidence="2" key="1">
    <citation type="journal article" date="2002" name="Science">
        <title>The draft genome of Ciona intestinalis: insights into chordate and vertebrate origins.</title>
        <authorList>
            <person name="Dehal P."/>
            <person name="Satou Y."/>
            <person name="Campbell R.K."/>
            <person name="Chapman J."/>
            <person name="Degnan B."/>
            <person name="De Tomaso A."/>
            <person name="Davidson B."/>
            <person name="Di Gregorio A."/>
            <person name="Gelpke M."/>
            <person name="Goodstein D.M."/>
            <person name="Harafuji N."/>
            <person name="Hastings K.E."/>
            <person name="Ho I."/>
            <person name="Hotta K."/>
            <person name="Huang W."/>
            <person name="Kawashima T."/>
            <person name="Lemaire P."/>
            <person name="Martinez D."/>
            <person name="Meinertzhagen I.A."/>
            <person name="Necula S."/>
            <person name="Nonaka M."/>
            <person name="Putnam N."/>
            <person name="Rash S."/>
            <person name="Saiga H."/>
            <person name="Satake M."/>
            <person name="Terry A."/>
            <person name="Yamada L."/>
            <person name="Wang H.G."/>
            <person name="Awazu S."/>
            <person name="Azumi K."/>
            <person name="Boore J."/>
            <person name="Branno M."/>
            <person name="Chin-Bow S."/>
            <person name="DeSantis R."/>
            <person name="Doyle S."/>
            <person name="Francino P."/>
            <person name="Keys D.N."/>
            <person name="Haga S."/>
            <person name="Hayashi H."/>
            <person name="Hino K."/>
            <person name="Imai K.S."/>
            <person name="Inaba K."/>
            <person name="Kano S."/>
            <person name="Kobayashi K."/>
            <person name="Kobayashi M."/>
            <person name="Lee B.I."/>
            <person name="Makabe K.W."/>
            <person name="Manohar C."/>
            <person name="Matassi G."/>
            <person name="Medina M."/>
            <person name="Mochizuki Y."/>
            <person name="Mount S."/>
            <person name="Morishita T."/>
            <person name="Miura S."/>
            <person name="Nakayama A."/>
            <person name="Nishizaka S."/>
            <person name="Nomoto H."/>
            <person name="Ohta F."/>
            <person name="Oishi K."/>
            <person name="Rigoutsos I."/>
            <person name="Sano M."/>
            <person name="Sasaki A."/>
            <person name="Sasakura Y."/>
            <person name="Shoguchi E."/>
            <person name="Shin-i T."/>
            <person name="Spagnuolo A."/>
            <person name="Stainier D."/>
            <person name="Suzuki M.M."/>
            <person name="Tassy O."/>
            <person name="Takatori N."/>
            <person name="Tokuoka M."/>
            <person name="Yagi K."/>
            <person name="Yoshizaki F."/>
            <person name="Wada S."/>
            <person name="Zhang C."/>
            <person name="Hyatt P.D."/>
            <person name="Larimer F."/>
            <person name="Detter C."/>
            <person name="Doggett N."/>
            <person name="Glavina T."/>
            <person name="Hawkins T."/>
            <person name="Richardson P."/>
            <person name="Lucas S."/>
            <person name="Kohara Y."/>
            <person name="Levine M."/>
            <person name="Satoh N."/>
            <person name="Rokhsar D.S."/>
        </authorList>
    </citation>
    <scope>NUCLEOTIDE SEQUENCE [LARGE SCALE GENOMIC DNA]</scope>
</reference>
<dbReference type="AlphaFoldDB" id="H2XNV2"/>
<name>H2XNV2_CIOIN</name>
<dbReference type="Proteomes" id="UP000008144">
    <property type="component" value="Unassembled WGS sequence"/>
</dbReference>
<keyword evidence="2" id="KW-1185">Reference proteome</keyword>
<reference evidence="1" key="3">
    <citation type="submission" date="2025-09" db="UniProtKB">
        <authorList>
            <consortium name="Ensembl"/>
        </authorList>
    </citation>
    <scope>IDENTIFICATION</scope>
</reference>
<proteinExistence type="predicted"/>
<evidence type="ECO:0000313" key="2">
    <source>
        <dbReference type="Proteomes" id="UP000008144"/>
    </source>
</evidence>
<reference evidence="1" key="2">
    <citation type="submission" date="2025-08" db="UniProtKB">
        <authorList>
            <consortium name="Ensembl"/>
        </authorList>
    </citation>
    <scope>IDENTIFICATION</scope>
</reference>
<accession>H2XNV2</accession>
<evidence type="ECO:0000313" key="1">
    <source>
        <dbReference type="Ensembl" id="ENSCINP00000031335.1"/>
    </source>
</evidence>
<dbReference type="GeneTree" id="ENSGT00530000065389"/>
<gene>
    <name evidence="1" type="primary">LOC100185489</name>
</gene>
<dbReference type="InParanoid" id="H2XNV2"/>
<dbReference type="HOGENOM" id="CLU_079251_0_0_1"/>